<gene>
    <name evidence="1" type="ORF">CXB51_016346</name>
</gene>
<dbReference type="AlphaFoldDB" id="A0A8J5YM66"/>
<accession>A0A8J5YM66</accession>
<name>A0A8J5YM66_9ROSI</name>
<protein>
    <submittedName>
        <fullName evidence="1">Uncharacterized protein</fullName>
    </submittedName>
</protein>
<evidence type="ECO:0000313" key="1">
    <source>
        <dbReference type="EMBL" id="KAG8488294.1"/>
    </source>
</evidence>
<proteinExistence type="predicted"/>
<dbReference type="OrthoDB" id="10515357at2759"/>
<organism evidence="1 2">
    <name type="scientific">Gossypium anomalum</name>
    <dbReference type="NCBI Taxonomy" id="47600"/>
    <lineage>
        <taxon>Eukaryota</taxon>
        <taxon>Viridiplantae</taxon>
        <taxon>Streptophyta</taxon>
        <taxon>Embryophyta</taxon>
        <taxon>Tracheophyta</taxon>
        <taxon>Spermatophyta</taxon>
        <taxon>Magnoliopsida</taxon>
        <taxon>eudicotyledons</taxon>
        <taxon>Gunneridae</taxon>
        <taxon>Pentapetalae</taxon>
        <taxon>rosids</taxon>
        <taxon>malvids</taxon>
        <taxon>Malvales</taxon>
        <taxon>Malvaceae</taxon>
        <taxon>Malvoideae</taxon>
        <taxon>Gossypium</taxon>
    </lineage>
</organism>
<dbReference type="Proteomes" id="UP000701853">
    <property type="component" value="Chromosome 7"/>
</dbReference>
<sequence length="67" mass="7897">MVDNEFPVQDMSFYNTILLMNNFCLYVDAEQHQSLTQKNGFWNEVGTLFELENQKFLKVNNGKHCGY</sequence>
<keyword evidence="2" id="KW-1185">Reference proteome</keyword>
<comment type="caution">
    <text evidence="1">The sequence shown here is derived from an EMBL/GenBank/DDBJ whole genome shotgun (WGS) entry which is preliminary data.</text>
</comment>
<evidence type="ECO:0000313" key="2">
    <source>
        <dbReference type="Proteomes" id="UP000701853"/>
    </source>
</evidence>
<reference evidence="1 2" key="1">
    <citation type="journal article" date="2021" name="bioRxiv">
        <title>The Gossypium anomalum genome as a resource for cotton improvement and evolutionary analysis of hybrid incompatibility.</title>
        <authorList>
            <person name="Grover C.E."/>
            <person name="Yuan D."/>
            <person name="Arick M.A."/>
            <person name="Miller E.R."/>
            <person name="Hu G."/>
            <person name="Peterson D.G."/>
            <person name="Wendel J.F."/>
            <person name="Udall J.A."/>
        </authorList>
    </citation>
    <scope>NUCLEOTIDE SEQUENCE [LARGE SCALE GENOMIC DNA]</scope>
    <source>
        <strain evidence="1">JFW-Udall</strain>
        <tissue evidence="1">Leaf</tissue>
    </source>
</reference>
<dbReference type="EMBL" id="JAHUZN010000007">
    <property type="protein sequence ID" value="KAG8488294.1"/>
    <property type="molecule type" value="Genomic_DNA"/>
</dbReference>